<dbReference type="InterPro" id="IPR054585">
    <property type="entry name" value="NDH2-like_C"/>
</dbReference>
<keyword evidence="18" id="KW-1185">Reference proteome</keyword>
<feature type="domain" description="Transmembrane protein TMEM132 fifth" evidence="15">
    <location>
        <begin position="812"/>
        <end position="979"/>
    </location>
</feature>
<name>A0A813ZJ23_9BILA</name>
<evidence type="ECO:0000256" key="8">
    <source>
        <dbReference type="ARBA" id="ARBA00047599"/>
    </source>
</evidence>
<evidence type="ECO:0000256" key="1">
    <source>
        <dbReference type="ARBA" id="ARBA00005272"/>
    </source>
</evidence>
<dbReference type="Pfam" id="PF07992">
    <property type="entry name" value="Pyr_redox_2"/>
    <property type="match status" value="1"/>
</dbReference>
<feature type="compositionally biased region" description="Low complexity" evidence="10">
    <location>
        <begin position="1285"/>
        <end position="1295"/>
    </location>
</feature>
<keyword evidence="11" id="KW-0812">Transmembrane</keyword>
<evidence type="ECO:0000256" key="3">
    <source>
        <dbReference type="ARBA" id="ARBA00022630"/>
    </source>
</evidence>
<dbReference type="Gene3D" id="3.50.50.100">
    <property type="match status" value="1"/>
</dbReference>
<dbReference type="GO" id="GO:0005739">
    <property type="term" value="C:mitochondrion"/>
    <property type="evidence" value="ECO:0007669"/>
    <property type="project" value="UniProtKB-ARBA"/>
</dbReference>
<dbReference type="InterPro" id="IPR036188">
    <property type="entry name" value="FAD/NAD-bd_sf"/>
</dbReference>
<keyword evidence="6" id="KW-0560">Oxidoreductase</keyword>
<dbReference type="InterPro" id="IPR031437">
    <property type="entry name" value="Ig_TMEM132_4th"/>
</dbReference>
<sequence>MTVSPRNHFLFTPLLPSTTVGTLEFRCIIEPVRVLKHLHYYQASCIEINTKSNEISCLDFFNPEKQFSLPYDYLVCSVGAKSNTFNIPGVDKHAFMLKQLSDARAIRNRLMECFERASNRFISDEERQALTTFVIVGGVEFSGELYDFMREDVAKWFPDVKTKIILIESTDHILGSFDHNLSDYAMQTLLSRSEIKLMTNTFVKEVTSNEVVLGNNETIPCGICVWSTGLSPTDLTSQLPFYKEKRSGRIYTNDYLQVLSSNEQSPIPNIFAVGDCATPFHQSLPATAQVAAQASKYLATRFNKTRLDLIQDSKDAFHFKNLGMLAYLGGWSGLADLKSIKKSGFLSWLLWRSVYLTRLVSLKNRILVAIFVQSAPNFIIRALYQQLNVEQRLIVDKHTSSSSTRLKKQQQQQSVPDTEPIIRSYILTETYNRSIPFIRVLIASTQPHLHQIKPFCAVVSAVNDHHFYGISSCYIQPKLGYCLVTLPTMKTNWNSNYTKTMQLYLKLHHVTYQNECLSDHTPKQEHFHSEQRIGQVEYLTDNIVYDTLTTHLSLITIDYPTGLFYPNWLFDLKIKLKFNKSLKFLTIRCHVPGEFSIQSIQTSILTLSSYYLNITHEPISRSMREINFNITITQTFDSDENDQLLVDLATVEFLIDQNLYQSHNNSVFYLPIDWFVILPSSTNDLLLNETQDDVPILRVPIQIQIDDIQTIIAVTDTTLAFNTAVLSSTTVQYPLRILSMNYSGFIEDQIQAICYTDSPHLQVDRYCTNYYFSGHERGWSGTSTSSKIIYKYGKYLKYLDIRVYMPDKPLRLELSDQVLSRIHGWFVKDRGLNLKEHQYKVGNQQHQIKTTYNNIDVSDDDDENTRCYAVYQQAMIDVYTKFYTVNEGTFKYEANERDFAETLRILLFHLAGERVYLFNDLDVLVTSFVRLYMETDDNQIAMIKDGKVVGIGPGKTNVKVYSLSNKLLLGSCAVIVDNSDLIQIKSVSFNVVTGIDLQINLVEQISPHTYRVQAKAILNRLIDDSDKFGHLHIVLNYSDNTSIPLDLISRNQYELDVFLTSDPSQLRPILRVEQSLDSNWQHLRIRPLAIGHTYLLGKIKFGNEQCTDMNALIQRDLSCEIIVSSMNSKSRQKDDPTSGSLKQRTQIVAKTQYQENEYVLMKDDNNKKQQKTQRFIFGITAVQFSLYILFGIFILLLAGLTFHFFVYIRHNQKRRRNSTTGQRRAQSGAEDVNNDWIFLDKNSLELPERHRPTPNFIQSTSPELNLINNPLENRTSYPSLKYPTNSNSWPSSNNNVKEYDNDDDHHEYYSRPKKMNKMNNYYDRLASYPSPWLTHGMTYEETINYFDNLKESHA</sequence>
<keyword evidence="11" id="KW-1133">Transmembrane helix</keyword>
<dbReference type="EC" id="1.6.5.9" evidence="2"/>
<dbReference type="PANTHER" id="PTHR43706">
    <property type="entry name" value="NADH DEHYDROGENASE"/>
    <property type="match status" value="1"/>
</dbReference>
<dbReference type="Pfam" id="PF23486">
    <property type="entry name" value="Ig_TMEM132_5th"/>
    <property type="match status" value="1"/>
</dbReference>
<dbReference type="Pfam" id="PF16070">
    <property type="entry name" value="Ig_TMEM132_4th"/>
    <property type="match status" value="1"/>
</dbReference>
<evidence type="ECO:0000259" key="12">
    <source>
        <dbReference type="Pfam" id="PF07992"/>
    </source>
</evidence>
<evidence type="ECO:0000259" key="15">
    <source>
        <dbReference type="Pfam" id="PF23486"/>
    </source>
</evidence>
<evidence type="ECO:0000256" key="9">
    <source>
        <dbReference type="ARBA" id="ARBA00049010"/>
    </source>
</evidence>
<evidence type="ECO:0000256" key="11">
    <source>
        <dbReference type="SAM" id="Phobius"/>
    </source>
</evidence>
<keyword evidence="11" id="KW-0472">Membrane</keyword>
<evidence type="ECO:0000256" key="10">
    <source>
        <dbReference type="SAM" id="MobiDB-lite"/>
    </source>
</evidence>
<comment type="catalytic activity">
    <reaction evidence="9">
        <text>a ubiquinone + NADH + H(+) = a ubiquinol + NAD(+)</text>
        <dbReference type="Rhea" id="RHEA:23152"/>
        <dbReference type="Rhea" id="RHEA-COMP:9565"/>
        <dbReference type="Rhea" id="RHEA-COMP:9566"/>
        <dbReference type="ChEBI" id="CHEBI:15378"/>
        <dbReference type="ChEBI" id="CHEBI:16389"/>
        <dbReference type="ChEBI" id="CHEBI:17976"/>
        <dbReference type="ChEBI" id="CHEBI:57540"/>
        <dbReference type="ChEBI" id="CHEBI:57945"/>
    </reaction>
</comment>
<feature type="region of interest" description="Disordered" evidence="10">
    <location>
        <begin position="1277"/>
        <end position="1301"/>
    </location>
</feature>
<comment type="similarity">
    <text evidence="1">Belongs to the NADH dehydrogenase family.</text>
</comment>
<feature type="domain" description="External alternative NADH-ubiquinone oxidoreductase-like C-terminal" evidence="14">
    <location>
        <begin position="322"/>
        <end position="369"/>
    </location>
</feature>
<keyword evidence="7" id="KW-0520">NAD</keyword>
<dbReference type="InterPro" id="IPR045024">
    <property type="entry name" value="NDH-2"/>
</dbReference>
<dbReference type="InterPro" id="IPR023753">
    <property type="entry name" value="FAD/NAD-binding_dom"/>
</dbReference>
<evidence type="ECO:0000313" key="17">
    <source>
        <dbReference type="EMBL" id="CAF3682836.1"/>
    </source>
</evidence>
<comment type="caution">
    <text evidence="16">The sequence shown here is derived from an EMBL/GenBank/DDBJ whole genome shotgun (WGS) entry which is preliminary data.</text>
</comment>
<dbReference type="OrthoDB" id="3244603at2759"/>
<comment type="catalytic activity">
    <reaction evidence="8">
        <text>a quinone + NADH + H(+) = a quinol + NAD(+)</text>
        <dbReference type="Rhea" id="RHEA:46160"/>
        <dbReference type="ChEBI" id="CHEBI:15378"/>
        <dbReference type="ChEBI" id="CHEBI:24646"/>
        <dbReference type="ChEBI" id="CHEBI:57540"/>
        <dbReference type="ChEBI" id="CHEBI:57945"/>
        <dbReference type="ChEBI" id="CHEBI:132124"/>
        <dbReference type="EC" id="1.6.5.9"/>
    </reaction>
</comment>
<accession>A0A813ZJ23</accession>
<dbReference type="Proteomes" id="UP000681722">
    <property type="component" value="Unassembled WGS sequence"/>
</dbReference>
<keyword evidence="3" id="KW-0285">Flavoprotein</keyword>
<dbReference type="PANTHER" id="PTHR43706:SF47">
    <property type="entry name" value="EXTERNAL NADH-UBIQUINONE OXIDOREDUCTASE 1, MITOCHONDRIAL-RELATED"/>
    <property type="match status" value="1"/>
</dbReference>
<keyword evidence="4" id="KW-0274">FAD</keyword>
<evidence type="ECO:0000256" key="6">
    <source>
        <dbReference type="ARBA" id="ARBA00023002"/>
    </source>
</evidence>
<dbReference type="Pfam" id="PF22366">
    <property type="entry name" value="NDH2_C"/>
    <property type="match status" value="1"/>
</dbReference>
<feature type="domain" description="Transmembrane protein family 132 fourth" evidence="13">
    <location>
        <begin position="711"/>
        <end position="807"/>
    </location>
</feature>
<organism evidence="16 18">
    <name type="scientific">Didymodactylos carnosus</name>
    <dbReference type="NCBI Taxonomy" id="1234261"/>
    <lineage>
        <taxon>Eukaryota</taxon>
        <taxon>Metazoa</taxon>
        <taxon>Spiralia</taxon>
        <taxon>Gnathifera</taxon>
        <taxon>Rotifera</taxon>
        <taxon>Eurotatoria</taxon>
        <taxon>Bdelloidea</taxon>
        <taxon>Philodinida</taxon>
        <taxon>Philodinidae</taxon>
        <taxon>Didymodactylos</taxon>
    </lineage>
</organism>
<dbReference type="EMBL" id="CAJNOQ010001513">
    <property type="protein sequence ID" value="CAF0900226.1"/>
    <property type="molecule type" value="Genomic_DNA"/>
</dbReference>
<dbReference type="InterPro" id="IPR055423">
    <property type="entry name" value="Ig_TMEM132_5th"/>
</dbReference>
<evidence type="ECO:0000259" key="14">
    <source>
        <dbReference type="Pfam" id="PF22366"/>
    </source>
</evidence>
<evidence type="ECO:0000256" key="7">
    <source>
        <dbReference type="ARBA" id="ARBA00023027"/>
    </source>
</evidence>
<protein>
    <recommendedName>
        <fullName evidence="2">NADH:ubiquinone reductase (non-electrogenic)</fullName>
        <ecNumber evidence="2">1.6.5.9</ecNumber>
    </recommendedName>
</protein>
<reference evidence="16" key="1">
    <citation type="submission" date="2021-02" db="EMBL/GenBank/DDBJ databases">
        <authorList>
            <person name="Nowell W R."/>
        </authorList>
    </citation>
    <scope>NUCLEOTIDE SEQUENCE</scope>
</reference>
<evidence type="ECO:0000313" key="16">
    <source>
        <dbReference type="EMBL" id="CAF0900226.1"/>
    </source>
</evidence>
<keyword evidence="5" id="KW-0809">Transit peptide</keyword>
<evidence type="ECO:0000259" key="13">
    <source>
        <dbReference type="Pfam" id="PF16070"/>
    </source>
</evidence>
<evidence type="ECO:0000256" key="4">
    <source>
        <dbReference type="ARBA" id="ARBA00022827"/>
    </source>
</evidence>
<evidence type="ECO:0000256" key="5">
    <source>
        <dbReference type="ARBA" id="ARBA00022946"/>
    </source>
</evidence>
<dbReference type="Proteomes" id="UP000663829">
    <property type="component" value="Unassembled WGS sequence"/>
</dbReference>
<evidence type="ECO:0000256" key="2">
    <source>
        <dbReference type="ARBA" id="ARBA00012637"/>
    </source>
</evidence>
<feature type="transmembrane region" description="Helical" evidence="11">
    <location>
        <begin position="1184"/>
        <end position="1208"/>
    </location>
</feature>
<dbReference type="GO" id="GO:0050136">
    <property type="term" value="F:NADH dehydrogenase (quinone) (non-electrogenic) activity"/>
    <property type="evidence" value="ECO:0007669"/>
    <property type="project" value="UniProtKB-EC"/>
</dbReference>
<dbReference type="SUPFAM" id="SSF51905">
    <property type="entry name" value="FAD/NAD(P)-binding domain"/>
    <property type="match status" value="1"/>
</dbReference>
<proteinExistence type="inferred from homology"/>
<evidence type="ECO:0000313" key="18">
    <source>
        <dbReference type="Proteomes" id="UP000663829"/>
    </source>
</evidence>
<dbReference type="EMBL" id="CAJOBC010001513">
    <property type="protein sequence ID" value="CAF3682836.1"/>
    <property type="molecule type" value="Genomic_DNA"/>
</dbReference>
<gene>
    <name evidence="16" type="ORF">GPM918_LOCUS8595</name>
    <name evidence="17" type="ORF">SRO942_LOCUS8595</name>
</gene>
<feature type="domain" description="FAD/NAD(P)-binding" evidence="12">
    <location>
        <begin position="38"/>
        <end position="293"/>
    </location>
</feature>